<comment type="caution">
    <text evidence="1">The sequence shown here is derived from an EMBL/GenBank/DDBJ whole genome shotgun (WGS) entry which is preliminary data.</text>
</comment>
<sequence>ETWLNAGSPVWEQGCFIFDLGELPENTFVTLAVDAEDEYGNHIHRYTNRAFGVMGAAPATIPLWEGANPIYYTGATMDLPGALTNISEITEIIWERDISTDGEWWSYLVAWDYGQQG</sequence>
<accession>X1N7V2</accession>
<name>X1N7V2_9ZZZZ</name>
<reference evidence="1" key="1">
    <citation type="journal article" date="2014" name="Front. Microbiol.">
        <title>High frequency of phylogenetically diverse reductive dehalogenase-homologous genes in deep subseafloor sedimentary metagenomes.</title>
        <authorList>
            <person name="Kawai M."/>
            <person name="Futagami T."/>
            <person name="Toyoda A."/>
            <person name="Takaki Y."/>
            <person name="Nishi S."/>
            <person name="Hori S."/>
            <person name="Arai W."/>
            <person name="Tsubouchi T."/>
            <person name="Morono Y."/>
            <person name="Uchiyama I."/>
            <person name="Ito T."/>
            <person name="Fujiyama A."/>
            <person name="Inagaki F."/>
            <person name="Takami H."/>
        </authorList>
    </citation>
    <scope>NUCLEOTIDE SEQUENCE</scope>
    <source>
        <strain evidence="1">Expedition CK06-06</strain>
    </source>
</reference>
<gene>
    <name evidence="1" type="ORF">S06H3_50050</name>
</gene>
<protein>
    <submittedName>
        <fullName evidence="1">Uncharacterized protein</fullName>
    </submittedName>
</protein>
<proteinExistence type="predicted"/>
<organism evidence="1">
    <name type="scientific">marine sediment metagenome</name>
    <dbReference type="NCBI Taxonomy" id="412755"/>
    <lineage>
        <taxon>unclassified sequences</taxon>
        <taxon>metagenomes</taxon>
        <taxon>ecological metagenomes</taxon>
    </lineage>
</organism>
<feature type="non-terminal residue" evidence="1">
    <location>
        <position position="1"/>
    </location>
</feature>
<dbReference type="EMBL" id="BARV01031653">
    <property type="protein sequence ID" value="GAI40077.1"/>
    <property type="molecule type" value="Genomic_DNA"/>
</dbReference>
<evidence type="ECO:0000313" key="1">
    <source>
        <dbReference type="EMBL" id="GAI40077.1"/>
    </source>
</evidence>
<dbReference type="AlphaFoldDB" id="X1N7V2"/>